<dbReference type="Proteomes" id="UP000233469">
    <property type="component" value="Unassembled WGS sequence"/>
</dbReference>
<gene>
    <name evidence="2" type="ORF">RhiirC2_789473</name>
</gene>
<dbReference type="VEuPathDB" id="FungiDB:FUN_017279"/>
<dbReference type="AlphaFoldDB" id="A0A2N1MN66"/>
<sequence length="145" mass="16302">MNNSRGYSRTCNPIARLKEWFNIGQPSKNSLTNQNKQRFCSQSRNRSNSHQRSYSSSKPDHNDNILFSSYSQPSGQTNSSHRPNDFSQMLIDDNSYVPPNITHSSQPSLPLIPSGNAFPLPLIPVSSYAPISPPRTSPTTNICYW</sequence>
<feature type="compositionally biased region" description="Polar residues" evidence="1">
    <location>
        <begin position="65"/>
        <end position="87"/>
    </location>
</feature>
<feature type="region of interest" description="Disordered" evidence="1">
    <location>
        <begin position="25"/>
        <end position="102"/>
    </location>
</feature>
<evidence type="ECO:0000313" key="3">
    <source>
        <dbReference type="Proteomes" id="UP000233469"/>
    </source>
</evidence>
<accession>A0A2N1MN66</accession>
<proteinExistence type="predicted"/>
<feature type="compositionally biased region" description="Polar residues" evidence="1">
    <location>
        <begin position="25"/>
        <end position="40"/>
    </location>
</feature>
<name>A0A2N1MN66_9GLOM</name>
<dbReference type="EMBL" id="LLXL01001742">
    <property type="protein sequence ID" value="PKK63048.1"/>
    <property type="molecule type" value="Genomic_DNA"/>
</dbReference>
<dbReference type="VEuPathDB" id="FungiDB:RhiirA1_472206"/>
<reference evidence="2 3" key="1">
    <citation type="submission" date="2016-04" db="EMBL/GenBank/DDBJ databases">
        <title>Genome analyses suggest a sexual origin of heterokaryosis in a supposedly ancient asexual fungus.</title>
        <authorList>
            <person name="Ropars J."/>
            <person name="Sedzielewska K."/>
            <person name="Noel J."/>
            <person name="Charron P."/>
            <person name="Farinelli L."/>
            <person name="Marton T."/>
            <person name="Kruger M."/>
            <person name="Pelin A."/>
            <person name="Brachmann A."/>
            <person name="Corradi N."/>
        </authorList>
    </citation>
    <scope>NUCLEOTIDE SEQUENCE [LARGE SCALE GENOMIC DNA]</scope>
    <source>
        <strain evidence="2 3">C2</strain>
    </source>
</reference>
<protein>
    <submittedName>
        <fullName evidence="2">Uncharacterized protein</fullName>
    </submittedName>
</protein>
<evidence type="ECO:0000256" key="1">
    <source>
        <dbReference type="SAM" id="MobiDB-lite"/>
    </source>
</evidence>
<comment type="caution">
    <text evidence="2">The sequence shown here is derived from an EMBL/GenBank/DDBJ whole genome shotgun (WGS) entry which is preliminary data.</text>
</comment>
<organism evidence="2 3">
    <name type="scientific">Rhizophagus irregularis</name>
    <dbReference type="NCBI Taxonomy" id="588596"/>
    <lineage>
        <taxon>Eukaryota</taxon>
        <taxon>Fungi</taxon>
        <taxon>Fungi incertae sedis</taxon>
        <taxon>Mucoromycota</taxon>
        <taxon>Glomeromycotina</taxon>
        <taxon>Glomeromycetes</taxon>
        <taxon>Glomerales</taxon>
        <taxon>Glomeraceae</taxon>
        <taxon>Rhizophagus</taxon>
    </lineage>
</organism>
<evidence type="ECO:0000313" key="2">
    <source>
        <dbReference type="EMBL" id="PKK63048.1"/>
    </source>
</evidence>
<feature type="compositionally biased region" description="Low complexity" evidence="1">
    <location>
        <begin position="41"/>
        <end position="57"/>
    </location>
</feature>
<reference evidence="2 3" key="2">
    <citation type="submission" date="2017-10" db="EMBL/GenBank/DDBJ databases">
        <title>Extensive intraspecific genome diversity in a model arbuscular mycorrhizal fungus.</title>
        <authorList>
            <person name="Chen E.C.H."/>
            <person name="Morin E."/>
            <person name="Baudet D."/>
            <person name="Noel J."/>
            <person name="Ndikumana S."/>
            <person name="Charron P."/>
            <person name="St-Onge C."/>
            <person name="Giorgi J."/>
            <person name="Grigoriev I.V."/>
            <person name="Roux C."/>
            <person name="Martin F.M."/>
            <person name="Corradi N."/>
        </authorList>
    </citation>
    <scope>NUCLEOTIDE SEQUENCE [LARGE SCALE GENOMIC DNA]</scope>
    <source>
        <strain evidence="2 3">C2</strain>
    </source>
</reference>